<dbReference type="OrthoDB" id="416253at2759"/>
<dbReference type="FunFam" id="3.20.20.100:FF:000002">
    <property type="entry name" value="2,5-diketo-D-gluconic acid reductase A"/>
    <property type="match status" value="1"/>
</dbReference>
<dbReference type="PROSITE" id="PS00063">
    <property type="entry name" value="ALDOKETO_REDUCTASE_3"/>
    <property type="match status" value="1"/>
</dbReference>
<dbReference type="AlphaFoldDB" id="A0A2H9TH40"/>
<evidence type="ECO:0000313" key="8">
    <source>
        <dbReference type="EMBL" id="PJF17078.1"/>
    </source>
</evidence>
<evidence type="ECO:0000313" key="9">
    <source>
        <dbReference type="Proteomes" id="UP000240830"/>
    </source>
</evidence>
<evidence type="ECO:0000256" key="3">
    <source>
        <dbReference type="ARBA" id="ARBA00023002"/>
    </source>
</evidence>
<dbReference type="PRINTS" id="PR00069">
    <property type="entry name" value="ALDKETRDTASE"/>
</dbReference>
<dbReference type="PANTHER" id="PTHR43827:SF3">
    <property type="entry name" value="NADP-DEPENDENT OXIDOREDUCTASE DOMAIN-CONTAINING PROTEIN"/>
    <property type="match status" value="1"/>
</dbReference>
<dbReference type="EMBL" id="MTSL01000191">
    <property type="protein sequence ID" value="PJF17078.1"/>
    <property type="molecule type" value="Genomic_DNA"/>
</dbReference>
<reference evidence="8 9" key="1">
    <citation type="submission" date="2016-10" db="EMBL/GenBank/DDBJ databases">
        <title>The genome of Paramicrosporidium saccamoebae is the missing link in understanding Cryptomycota and Microsporidia evolution.</title>
        <authorList>
            <person name="Quandt C.A."/>
            <person name="Beaudet D."/>
            <person name="Corsaro D."/>
            <person name="Michel R."/>
            <person name="Corradi N."/>
            <person name="James T."/>
        </authorList>
    </citation>
    <scope>NUCLEOTIDE SEQUENCE [LARGE SCALE GENOMIC DNA]</scope>
    <source>
        <strain evidence="8 9">KSL3</strain>
    </source>
</reference>
<evidence type="ECO:0000256" key="6">
    <source>
        <dbReference type="PIRSR" id="PIRSR000097-3"/>
    </source>
</evidence>
<evidence type="ECO:0000256" key="2">
    <source>
        <dbReference type="ARBA" id="ARBA00022857"/>
    </source>
</evidence>
<dbReference type="PANTHER" id="PTHR43827">
    <property type="entry name" value="2,5-DIKETO-D-GLUCONIC ACID REDUCTASE"/>
    <property type="match status" value="1"/>
</dbReference>
<feature type="binding site" evidence="5">
    <location>
        <position position="89"/>
    </location>
    <ligand>
        <name>substrate</name>
    </ligand>
</feature>
<comment type="caution">
    <text evidence="8">The sequence shown here is derived from an EMBL/GenBank/DDBJ whole genome shotgun (WGS) entry which is preliminary data.</text>
</comment>
<dbReference type="InterPro" id="IPR020471">
    <property type="entry name" value="AKR"/>
</dbReference>
<comment type="similarity">
    <text evidence="1">Belongs to the aldo/keto reductase family.</text>
</comment>
<dbReference type="STRING" id="1246581.A0A2H9TH40"/>
<dbReference type="Gene3D" id="3.20.20.100">
    <property type="entry name" value="NADP-dependent oxidoreductase domain"/>
    <property type="match status" value="1"/>
</dbReference>
<evidence type="ECO:0000256" key="5">
    <source>
        <dbReference type="PIRSR" id="PIRSR000097-2"/>
    </source>
</evidence>
<protein>
    <submittedName>
        <fullName evidence="8">Aldo/keto reductase subgroup domain-containing protein</fullName>
    </submittedName>
</protein>
<keyword evidence="2" id="KW-0521">NADP</keyword>
<feature type="domain" description="NADP-dependent oxidoreductase" evidence="7">
    <location>
        <begin position="9"/>
        <end position="255"/>
    </location>
</feature>
<keyword evidence="3" id="KW-0560">Oxidoreductase</keyword>
<name>A0A2H9TH40_9FUNG</name>
<dbReference type="InterPro" id="IPR018170">
    <property type="entry name" value="Aldo/ket_reductase_CS"/>
</dbReference>
<evidence type="ECO:0000256" key="4">
    <source>
        <dbReference type="PIRSR" id="PIRSR000097-1"/>
    </source>
</evidence>
<gene>
    <name evidence="8" type="ORF">PSACC_03102</name>
</gene>
<dbReference type="PIRSF" id="PIRSF000097">
    <property type="entry name" value="AKR"/>
    <property type="match status" value="1"/>
</dbReference>
<evidence type="ECO:0000256" key="1">
    <source>
        <dbReference type="ARBA" id="ARBA00007905"/>
    </source>
</evidence>
<organism evidence="8 9">
    <name type="scientific">Paramicrosporidium saccamoebae</name>
    <dbReference type="NCBI Taxonomy" id="1246581"/>
    <lineage>
        <taxon>Eukaryota</taxon>
        <taxon>Fungi</taxon>
        <taxon>Fungi incertae sedis</taxon>
        <taxon>Cryptomycota</taxon>
        <taxon>Cryptomycota incertae sedis</taxon>
        <taxon>Paramicrosporidium</taxon>
    </lineage>
</organism>
<dbReference type="InterPro" id="IPR036812">
    <property type="entry name" value="NAD(P)_OxRdtase_dom_sf"/>
</dbReference>
<keyword evidence="9" id="KW-1185">Reference proteome</keyword>
<accession>A0A2H9TH40</accession>
<proteinExistence type="inferred from homology"/>
<dbReference type="GO" id="GO:0016616">
    <property type="term" value="F:oxidoreductase activity, acting on the CH-OH group of donors, NAD or NADP as acceptor"/>
    <property type="evidence" value="ECO:0007669"/>
    <property type="project" value="UniProtKB-ARBA"/>
</dbReference>
<dbReference type="SUPFAM" id="SSF51430">
    <property type="entry name" value="NAD(P)-linked oxidoreductase"/>
    <property type="match status" value="1"/>
</dbReference>
<dbReference type="InterPro" id="IPR023210">
    <property type="entry name" value="NADP_OxRdtase_dom"/>
</dbReference>
<sequence length="271" mass="30831">MTGENVEIAIPAALDAGYRLFDTATIYRNEEFVGETLRKEMARRGIARSSVFITSKLQTKDQGYEAATTAVNTSLAKLRVDYIDLYLIHWPGASGLDPSDPLNKELRIGSWRALEEALAVGKLRSIGVSNYMLKHLEEMETYANIMPMVNQIELHPAYYPEDVVGYCQSKQIVIQAYSSLGRGKLLEDSFLNEHPQVAKISEQHRVTISQVYLRWALQHGWGILPKSNSPHRIKENANILHFKLSDKEMHYLDSIHIKETQKICWDPVTVM</sequence>
<feature type="active site" description="Proton donor" evidence="4">
    <location>
        <position position="27"/>
    </location>
</feature>
<dbReference type="PROSITE" id="PS00798">
    <property type="entry name" value="ALDOKETO_REDUCTASE_1"/>
    <property type="match status" value="1"/>
</dbReference>
<dbReference type="Proteomes" id="UP000240830">
    <property type="component" value="Unassembled WGS sequence"/>
</dbReference>
<evidence type="ECO:0000259" key="7">
    <source>
        <dbReference type="Pfam" id="PF00248"/>
    </source>
</evidence>
<dbReference type="Pfam" id="PF00248">
    <property type="entry name" value="Aldo_ket_red"/>
    <property type="match status" value="1"/>
</dbReference>
<feature type="site" description="Lowers pKa of active site Tyr" evidence="6">
    <location>
        <position position="56"/>
    </location>
</feature>